<dbReference type="InterPro" id="IPR051531">
    <property type="entry name" value="N-acetyltransferase"/>
</dbReference>
<dbReference type="Gene3D" id="3.40.630.30">
    <property type="match status" value="1"/>
</dbReference>
<evidence type="ECO:0000313" key="2">
    <source>
        <dbReference type="EMBL" id="GLS18305.1"/>
    </source>
</evidence>
<dbReference type="PANTHER" id="PTHR43792:SF1">
    <property type="entry name" value="N-ACETYLTRANSFERASE DOMAIN-CONTAINING PROTEIN"/>
    <property type="match status" value="1"/>
</dbReference>
<dbReference type="Pfam" id="PF13302">
    <property type="entry name" value="Acetyltransf_3"/>
    <property type="match status" value="1"/>
</dbReference>
<dbReference type="InterPro" id="IPR000182">
    <property type="entry name" value="GNAT_dom"/>
</dbReference>
<accession>A0ABQ6CDT0</accession>
<proteinExistence type="predicted"/>
<sequence>MLGPTLETPRLFLRPPQPDDLDAWARMLADPVTTRFLSGPKQRSEAWRILTLMTGAWITRGFSTFSVIEKASGLCIGRAGPWQPEGWPGTEIGWVLDRSVWGQGYATEAAARCIAWAYDELDWQEVVHVIDPGNAASIAAAHKLGSERWGKTRLPAPFAGATVDLYGQRRAAAVSKPVIRSAPMRRGGT</sequence>
<keyword evidence="3" id="KW-1185">Reference proteome</keyword>
<dbReference type="EMBL" id="BSPC01000011">
    <property type="protein sequence ID" value="GLS18305.1"/>
    <property type="molecule type" value="Genomic_DNA"/>
</dbReference>
<dbReference type="PROSITE" id="PS51186">
    <property type="entry name" value="GNAT"/>
    <property type="match status" value="1"/>
</dbReference>
<name>A0ABQ6CDT0_9HYPH</name>
<dbReference type="InterPro" id="IPR016181">
    <property type="entry name" value="Acyl_CoA_acyltransferase"/>
</dbReference>
<evidence type="ECO:0000313" key="3">
    <source>
        <dbReference type="Proteomes" id="UP001156882"/>
    </source>
</evidence>
<reference evidence="3" key="1">
    <citation type="journal article" date="2019" name="Int. J. Syst. Evol. Microbiol.">
        <title>The Global Catalogue of Microorganisms (GCM) 10K type strain sequencing project: providing services to taxonomists for standard genome sequencing and annotation.</title>
        <authorList>
            <consortium name="The Broad Institute Genomics Platform"/>
            <consortium name="The Broad Institute Genome Sequencing Center for Infectious Disease"/>
            <person name="Wu L."/>
            <person name="Ma J."/>
        </authorList>
    </citation>
    <scope>NUCLEOTIDE SEQUENCE [LARGE SCALE GENOMIC DNA]</scope>
    <source>
        <strain evidence="3">NBRC 101365</strain>
    </source>
</reference>
<dbReference type="SUPFAM" id="SSF55729">
    <property type="entry name" value="Acyl-CoA N-acyltransferases (Nat)"/>
    <property type="match status" value="1"/>
</dbReference>
<comment type="caution">
    <text evidence="2">The sequence shown here is derived from an EMBL/GenBank/DDBJ whole genome shotgun (WGS) entry which is preliminary data.</text>
</comment>
<evidence type="ECO:0000259" key="1">
    <source>
        <dbReference type="PROSITE" id="PS51186"/>
    </source>
</evidence>
<organism evidence="2 3">
    <name type="scientific">Labrys miyagiensis</name>
    <dbReference type="NCBI Taxonomy" id="346912"/>
    <lineage>
        <taxon>Bacteria</taxon>
        <taxon>Pseudomonadati</taxon>
        <taxon>Pseudomonadota</taxon>
        <taxon>Alphaproteobacteria</taxon>
        <taxon>Hyphomicrobiales</taxon>
        <taxon>Xanthobacteraceae</taxon>
        <taxon>Labrys</taxon>
    </lineage>
</organism>
<dbReference type="PANTHER" id="PTHR43792">
    <property type="entry name" value="GNAT FAMILY, PUTATIVE (AFU_ORTHOLOGUE AFUA_3G00765)-RELATED-RELATED"/>
    <property type="match status" value="1"/>
</dbReference>
<dbReference type="Proteomes" id="UP001156882">
    <property type="component" value="Unassembled WGS sequence"/>
</dbReference>
<protein>
    <submittedName>
        <fullName evidence="2">N-acetyltransferase</fullName>
    </submittedName>
</protein>
<feature type="domain" description="N-acetyltransferase" evidence="1">
    <location>
        <begin position="11"/>
        <end position="172"/>
    </location>
</feature>
<gene>
    <name evidence="2" type="ORF">GCM10007874_13220</name>
</gene>